<sequence>MLDSRKGEALLAVIDTGGFDTAAALLHLTTSAVSQRVGALEEELGAILVVRGRPCRATREGEQLVQYLRRARLLEAEYLAARDGSSGHPVSIPIATNNDTLETWLLTGIADFLAREHIVLDITLDDQDHTYDLLAQGQALAAVSSHADPMRGCTAEKLGSMRYRMLASPAFIARWFANGFTRDAARRAPLLVFNRKDDLQAEFLQRVLGLPPGSYPCHYLPASGPFLRGVELGIGYAMVPEQQYLDQLERGTLVDLAPGQFTDVPLHWHAWKVQSPALERLSAAIIAAGHAVLRQDMKKARTRRAS</sequence>
<dbReference type="NCBIfam" id="TIGR03298">
    <property type="entry name" value="argP"/>
    <property type="match status" value="1"/>
</dbReference>
<keyword evidence="4" id="KW-0804">Transcription</keyword>
<evidence type="ECO:0000313" key="7">
    <source>
        <dbReference type="Proteomes" id="UP000298438"/>
    </source>
</evidence>
<proteinExistence type="inferred from homology"/>
<dbReference type="Proteomes" id="UP000298438">
    <property type="component" value="Unassembled WGS sequence"/>
</dbReference>
<dbReference type="RefSeq" id="WP_135205740.1">
    <property type="nucleotide sequence ID" value="NZ_SPVF01000040.1"/>
</dbReference>
<keyword evidence="3" id="KW-0238">DNA-binding</keyword>
<reference evidence="6 7" key="1">
    <citation type="submission" date="2019-03" db="EMBL/GenBank/DDBJ databases">
        <title>Draft Genome Sequence of Massilia arenosa sp. nov., a Novel Massilia Species Isolated from a Sandy-loam Maize Soil.</title>
        <authorList>
            <person name="Raths R."/>
            <person name="Peta V."/>
            <person name="Bucking H."/>
        </authorList>
    </citation>
    <scope>NUCLEOTIDE SEQUENCE [LARGE SCALE GENOMIC DNA]</scope>
    <source>
        <strain evidence="6 7">MC02</strain>
    </source>
</reference>
<dbReference type="OrthoDB" id="3252676at2"/>
<dbReference type="InterPro" id="IPR005119">
    <property type="entry name" value="LysR_subst-bd"/>
</dbReference>
<evidence type="ECO:0000259" key="5">
    <source>
        <dbReference type="PROSITE" id="PS50931"/>
    </source>
</evidence>
<dbReference type="InterPro" id="IPR050176">
    <property type="entry name" value="LTTR"/>
</dbReference>
<evidence type="ECO:0000256" key="4">
    <source>
        <dbReference type="ARBA" id="ARBA00023163"/>
    </source>
</evidence>
<dbReference type="PANTHER" id="PTHR30579:SF2">
    <property type="entry name" value="HTH-TYPE TRANSCRIPTIONAL REGULATOR ARGP"/>
    <property type="match status" value="1"/>
</dbReference>
<dbReference type="SUPFAM" id="SSF46785">
    <property type="entry name" value="Winged helix' DNA-binding domain"/>
    <property type="match status" value="1"/>
</dbReference>
<dbReference type="InterPro" id="IPR000847">
    <property type="entry name" value="LysR_HTH_N"/>
</dbReference>
<dbReference type="InterPro" id="IPR017685">
    <property type="entry name" value="ArgP"/>
</dbReference>
<dbReference type="Pfam" id="PF00126">
    <property type="entry name" value="HTH_1"/>
    <property type="match status" value="1"/>
</dbReference>
<dbReference type="PANTHER" id="PTHR30579">
    <property type="entry name" value="TRANSCRIPTIONAL REGULATOR"/>
    <property type="match status" value="1"/>
</dbReference>
<evidence type="ECO:0000313" key="6">
    <source>
        <dbReference type="EMBL" id="TFW28088.1"/>
    </source>
</evidence>
<keyword evidence="2" id="KW-0805">Transcription regulation</keyword>
<evidence type="ECO:0000256" key="3">
    <source>
        <dbReference type="ARBA" id="ARBA00023125"/>
    </source>
</evidence>
<organism evidence="6 7">
    <name type="scientific">Zemynaea arenosa</name>
    <dbReference type="NCBI Taxonomy" id="2561931"/>
    <lineage>
        <taxon>Bacteria</taxon>
        <taxon>Pseudomonadati</taxon>
        <taxon>Pseudomonadota</taxon>
        <taxon>Betaproteobacteria</taxon>
        <taxon>Burkholderiales</taxon>
        <taxon>Oxalobacteraceae</taxon>
        <taxon>Telluria group</taxon>
        <taxon>Zemynaea</taxon>
    </lineage>
</organism>
<keyword evidence="7" id="KW-1185">Reference proteome</keyword>
<dbReference type="Pfam" id="PF03466">
    <property type="entry name" value="LysR_substrate"/>
    <property type="match status" value="1"/>
</dbReference>
<evidence type="ECO:0000256" key="2">
    <source>
        <dbReference type="ARBA" id="ARBA00023015"/>
    </source>
</evidence>
<dbReference type="Gene3D" id="3.40.190.290">
    <property type="match status" value="1"/>
</dbReference>
<dbReference type="InterPro" id="IPR036388">
    <property type="entry name" value="WH-like_DNA-bd_sf"/>
</dbReference>
<dbReference type="NCBIfam" id="NF002964">
    <property type="entry name" value="PRK03635.1"/>
    <property type="match status" value="1"/>
</dbReference>
<dbReference type="GO" id="GO:0003677">
    <property type="term" value="F:DNA binding"/>
    <property type="evidence" value="ECO:0007669"/>
    <property type="project" value="UniProtKB-KW"/>
</dbReference>
<accession>A0A4Y9SNF4</accession>
<dbReference type="AlphaFoldDB" id="A0A4Y9SNF4"/>
<comment type="caution">
    <text evidence="6">The sequence shown here is derived from an EMBL/GenBank/DDBJ whole genome shotgun (WGS) entry which is preliminary data.</text>
</comment>
<dbReference type="PROSITE" id="PS50931">
    <property type="entry name" value="HTH_LYSR"/>
    <property type="match status" value="1"/>
</dbReference>
<comment type="similarity">
    <text evidence="1">Belongs to the LysR transcriptional regulatory family.</text>
</comment>
<name>A0A4Y9SNF4_9BURK</name>
<dbReference type="Gene3D" id="1.10.10.10">
    <property type="entry name" value="Winged helix-like DNA-binding domain superfamily/Winged helix DNA-binding domain"/>
    <property type="match status" value="1"/>
</dbReference>
<dbReference type="NCBIfam" id="NF009888">
    <property type="entry name" value="PRK13348.1"/>
    <property type="match status" value="1"/>
</dbReference>
<dbReference type="GO" id="GO:0003700">
    <property type="term" value="F:DNA-binding transcription factor activity"/>
    <property type="evidence" value="ECO:0007669"/>
    <property type="project" value="InterPro"/>
</dbReference>
<evidence type="ECO:0000256" key="1">
    <source>
        <dbReference type="ARBA" id="ARBA00009437"/>
    </source>
</evidence>
<feature type="domain" description="HTH lysR-type" evidence="5">
    <location>
        <begin position="2"/>
        <end position="58"/>
    </location>
</feature>
<gene>
    <name evidence="6" type="ORF">E4L96_02935</name>
</gene>
<dbReference type="EMBL" id="SPVF01000040">
    <property type="protein sequence ID" value="TFW28088.1"/>
    <property type="molecule type" value="Genomic_DNA"/>
</dbReference>
<protein>
    <submittedName>
        <fullName evidence="6">LysR family transcriptional regulator ArgP</fullName>
    </submittedName>
</protein>
<dbReference type="InterPro" id="IPR036390">
    <property type="entry name" value="WH_DNA-bd_sf"/>
</dbReference>
<dbReference type="SUPFAM" id="SSF53850">
    <property type="entry name" value="Periplasmic binding protein-like II"/>
    <property type="match status" value="1"/>
</dbReference>